<dbReference type="NCBIfam" id="TIGR00449">
    <property type="entry name" value="tgt_general"/>
    <property type="match status" value="1"/>
</dbReference>
<feature type="domain" description="tRNA-guanine(15) transglycosylase-like" evidence="2">
    <location>
        <begin position="113"/>
        <end position="385"/>
    </location>
</feature>
<protein>
    <submittedName>
        <fullName evidence="3">tRNA-guanine transglycosylase</fullName>
        <ecNumber evidence="3">2.4.2.-</ecNumber>
    </submittedName>
</protein>
<dbReference type="Pfam" id="PF01702">
    <property type="entry name" value="TGT"/>
    <property type="match status" value="1"/>
</dbReference>
<dbReference type="InterPro" id="IPR050076">
    <property type="entry name" value="ArchSynthase1/Queuine_TRR"/>
</dbReference>
<dbReference type="GO" id="GO:0005737">
    <property type="term" value="C:cytoplasm"/>
    <property type="evidence" value="ECO:0007669"/>
    <property type="project" value="TreeGrafter"/>
</dbReference>
<dbReference type="PANTHER" id="PTHR46499:SF1">
    <property type="entry name" value="QUEUINE TRNA-RIBOSYLTRANSFERASE"/>
    <property type="match status" value="1"/>
</dbReference>
<gene>
    <name evidence="3" type="ORF">AArcSt2_12600</name>
</gene>
<dbReference type="Gene3D" id="3.20.20.105">
    <property type="entry name" value="Queuine tRNA-ribosyltransferase-like"/>
    <property type="match status" value="1"/>
</dbReference>
<dbReference type="AlphaFoldDB" id="A0AAE3KCB8"/>
<dbReference type="PANTHER" id="PTHR46499">
    <property type="entry name" value="QUEUINE TRNA-RIBOSYLTRANSFERASE"/>
    <property type="match status" value="1"/>
</dbReference>
<name>A0AAE3KCB8_9EURY</name>
<accession>A0AAE3KCB8</accession>
<keyword evidence="3" id="KW-0808">Transferase</keyword>
<dbReference type="GO" id="GO:0002099">
    <property type="term" value="P:tRNA wobble guanine modification"/>
    <property type="evidence" value="ECO:0007669"/>
    <property type="project" value="TreeGrafter"/>
</dbReference>
<evidence type="ECO:0000313" key="3">
    <source>
        <dbReference type="EMBL" id="MCL9817784.1"/>
    </source>
</evidence>
<dbReference type="EMBL" id="JAKRVX010000005">
    <property type="protein sequence ID" value="MCL9817784.1"/>
    <property type="molecule type" value="Genomic_DNA"/>
</dbReference>
<keyword evidence="1" id="KW-0819">tRNA processing</keyword>
<reference evidence="3" key="1">
    <citation type="journal article" date="2022" name="Syst. Appl. Microbiol.">
        <title>Natronocalculus amylovorans gen. nov., sp. nov., and Natranaeroarchaeum aerophilus sp. nov., dominant culturable amylolytic natronoarchaea from hypersaline soda lakes in southwestern Siberia.</title>
        <authorList>
            <person name="Sorokin D.Y."/>
            <person name="Elcheninov A.G."/>
            <person name="Khizhniak T.V."/>
            <person name="Koenen M."/>
            <person name="Bale N.J."/>
            <person name="Damste J.S.S."/>
            <person name="Kublanov I.V."/>
        </authorList>
    </citation>
    <scope>NUCLEOTIDE SEQUENCE</scope>
    <source>
        <strain evidence="3">AArc-St2</strain>
    </source>
</reference>
<comment type="caution">
    <text evidence="3">The sequence shown here is derived from an EMBL/GenBank/DDBJ whole genome shotgun (WGS) entry which is preliminary data.</text>
</comment>
<evidence type="ECO:0000256" key="1">
    <source>
        <dbReference type="ARBA" id="ARBA00022694"/>
    </source>
</evidence>
<dbReference type="GO" id="GO:0016757">
    <property type="term" value="F:glycosyltransferase activity"/>
    <property type="evidence" value="ECO:0007669"/>
    <property type="project" value="UniProtKB-KW"/>
</dbReference>
<dbReference type="InterPro" id="IPR002616">
    <property type="entry name" value="tRNA_ribo_trans-like"/>
</dbReference>
<reference evidence="3" key="2">
    <citation type="submission" date="2022-02" db="EMBL/GenBank/DDBJ databases">
        <authorList>
            <person name="Elcheninov A.G."/>
            <person name="Sorokin D.Y."/>
            <person name="Kublanov I.V."/>
        </authorList>
    </citation>
    <scope>NUCLEOTIDE SEQUENCE</scope>
    <source>
        <strain evidence="3">AArc-St2</strain>
    </source>
</reference>
<dbReference type="RefSeq" id="WP_250585136.1">
    <property type="nucleotide sequence ID" value="NZ_JAKRVX010000005.1"/>
</dbReference>
<dbReference type="SUPFAM" id="SSF51713">
    <property type="entry name" value="tRNA-guanine transglycosylase"/>
    <property type="match status" value="1"/>
</dbReference>
<keyword evidence="4" id="KW-1185">Reference proteome</keyword>
<sequence>MAHSQTRQRDTDFFEIVEKSGDARSGVLRVNGTELETPNLLPVVNFYGGGTSESLYGGGIHRTIKEFINGNEAVNGADFSQYFDGVMTSVSSLTDYGINRERYEDYIAEPIKEREVLDFNGTLFVDSGGFKFLGDRKLDGSDFEVEANQKSIFEIQSKLGGDIMVNLDRPISPDDGYQERVEKARLTAENVDTFLNLTDGSSQIRYLTLHGYNYSMLDTFLTEIEAVIGRDRVHCEFDGVALGGLVPIKDSKEKLITAVSDCRDVLNDWGFKDLPLHVLGISSSSIPLLAAVGADTFDSSSYLQSAINGKYSTSLLSAVRVDDADFSECDCPVCSDPILVSRMQGDVKYQKDKLGAVAVHNLIIQKREVEKVRDAIQSPSSDALINYIEQSLGRDKSMQQHAHRVVNESLGGYF</sequence>
<dbReference type="EC" id="2.4.2.-" evidence="3"/>
<evidence type="ECO:0000259" key="2">
    <source>
        <dbReference type="Pfam" id="PF01702"/>
    </source>
</evidence>
<evidence type="ECO:0000313" key="4">
    <source>
        <dbReference type="Proteomes" id="UP001203207"/>
    </source>
</evidence>
<dbReference type="Proteomes" id="UP001203207">
    <property type="component" value="Unassembled WGS sequence"/>
</dbReference>
<dbReference type="InterPro" id="IPR036511">
    <property type="entry name" value="TGT-like_sf"/>
</dbReference>
<proteinExistence type="predicted"/>
<organism evidence="3 4">
    <name type="scientific">Natronocalculus amylovorans</name>
    <dbReference type="NCBI Taxonomy" id="2917812"/>
    <lineage>
        <taxon>Archaea</taxon>
        <taxon>Methanobacteriati</taxon>
        <taxon>Methanobacteriota</taxon>
        <taxon>Stenosarchaea group</taxon>
        <taxon>Halobacteria</taxon>
        <taxon>Halobacteriales</taxon>
        <taxon>Haloferacaceae</taxon>
        <taxon>Natronocalculus</taxon>
    </lineage>
</organism>
<keyword evidence="3" id="KW-0328">Glycosyltransferase</keyword>